<evidence type="ECO:0000313" key="1">
    <source>
        <dbReference type="EMBL" id="KAG8635148.1"/>
    </source>
</evidence>
<sequence>MSLACGNSFKLLSQQKTESWTPSGAYAYPKTPARRVQRLNLQGGLGDGSISKIKEMLHKVELSVSPYDTAWVAMVPAGDSSSQSRFPECLNWILENQNPDGSWAFHPSDPLLVKDSLSSTLACILALQKWNVGQRLVNRGLDFIGSNKWAATDSKQKSPIGFDVIFPGMIERAEHMGLALPINTSSLDAMLNKRDLEVQSALRSGLEGKKKYLAYVAEGFNKLDDWKDVMKYQRSNGSLFNSPATTAAALLHLNDDKCFTYLNSLLQRYRNAVPTIYPLDIYARLCTIDNLERLGIDQYFRIEIQTILDEIYRCWMQGDDEIFSDITCLALGFRLLRMNGYDVSSDVFAGLDEQEQFFNSVSEQYKGTNTILELYKASLMLILPSEPILEKLYVWTSSFLKLALGKGAVGEKKLHKEVEYALKYPHASLERLENRKSIELHEVDNVQLLKTAYRCSNSDNKYLLELSLKDFNACQYIHKKELNILERWVKEYRMDELKFARQKITYGFFAAAAVLFSPEHSDARIAWAKFTVLVTLIDDLFDVGGSEEELLNMFELVKKWDSHSEVGFCSEQIEIIFSAVYDTTNEFAVKAGIEQGRSVKDHLIEIWLILLETMWREFEWARGTKSLPSVDDYMSSAYVSVALGPVALVPLYFLGAKLSEEAVKSKEYDDLFMHMSVISRLLNDLTTVKRESEQGKLNSLSLRVIHGNGSISEEDAISETKRLIESHRRELLRMVVQTEGSVVPKVCKDVFWKTSKIVHLFYMGKDGFSSPHEMISAINTVIHNPILLPPY</sequence>
<keyword evidence="2" id="KW-1185">Reference proteome</keyword>
<organism evidence="1 2">
    <name type="scientific">Manihot esculenta</name>
    <name type="common">Cassava</name>
    <name type="synonym">Jatropha manihot</name>
    <dbReference type="NCBI Taxonomy" id="3983"/>
    <lineage>
        <taxon>Eukaryota</taxon>
        <taxon>Viridiplantae</taxon>
        <taxon>Streptophyta</taxon>
        <taxon>Embryophyta</taxon>
        <taxon>Tracheophyta</taxon>
        <taxon>Spermatophyta</taxon>
        <taxon>Magnoliopsida</taxon>
        <taxon>eudicotyledons</taxon>
        <taxon>Gunneridae</taxon>
        <taxon>Pentapetalae</taxon>
        <taxon>rosids</taxon>
        <taxon>fabids</taxon>
        <taxon>Malpighiales</taxon>
        <taxon>Euphorbiaceae</taxon>
        <taxon>Crotonoideae</taxon>
        <taxon>Manihoteae</taxon>
        <taxon>Manihot</taxon>
    </lineage>
</organism>
<accession>A0ACB7G6I1</accession>
<evidence type="ECO:0000313" key="2">
    <source>
        <dbReference type="Proteomes" id="UP000091857"/>
    </source>
</evidence>
<proteinExistence type="predicted"/>
<dbReference type="EMBL" id="CM004402">
    <property type="protein sequence ID" value="KAG8635148.1"/>
    <property type="molecule type" value="Genomic_DNA"/>
</dbReference>
<reference evidence="2" key="1">
    <citation type="journal article" date="2016" name="Nat. Biotechnol.">
        <title>Sequencing wild and cultivated cassava and related species reveals extensive interspecific hybridization and genetic diversity.</title>
        <authorList>
            <person name="Bredeson J.V."/>
            <person name="Lyons J.B."/>
            <person name="Prochnik S.E."/>
            <person name="Wu G.A."/>
            <person name="Ha C.M."/>
            <person name="Edsinger-Gonzales E."/>
            <person name="Grimwood J."/>
            <person name="Schmutz J."/>
            <person name="Rabbi I.Y."/>
            <person name="Egesi C."/>
            <person name="Nauluvula P."/>
            <person name="Lebot V."/>
            <person name="Ndunguru J."/>
            <person name="Mkamilo G."/>
            <person name="Bart R.S."/>
            <person name="Setter T.L."/>
            <person name="Gleadow R.M."/>
            <person name="Kulakow P."/>
            <person name="Ferguson M.E."/>
            <person name="Rounsley S."/>
            <person name="Rokhsar D.S."/>
        </authorList>
    </citation>
    <scope>NUCLEOTIDE SEQUENCE [LARGE SCALE GENOMIC DNA]</scope>
    <source>
        <strain evidence="2">cv. AM560-2</strain>
    </source>
</reference>
<comment type="caution">
    <text evidence="1">The sequence shown here is derived from an EMBL/GenBank/DDBJ whole genome shotgun (WGS) entry which is preliminary data.</text>
</comment>
<name>A0ACB7G6I1_MANES</name>
<protein>
    <submittedName>
        <fullName evidence="1">Uncharacterized protein</fullName>
    </submittedName>
</protein>
<dbReference type="Proteomes" id="UP000091857">
    <property type="component" value="Chromosome 16"/>
</dbReference>
<gene>
    <name evidence="1" type="ORF">MANES_16G000900v8</name>
</gene>